<feature type="region of interest" description="Disordered" evidence="7">
    <location>
        <begin position="112"/>
        <end position="190"/>
    </location>
</feature>
<accession>A0AAJ7X4R4</accession>
<evidence type="ECO:0000256" key="1">
    <source>
        <dbReference type="ARBA" id="ARBA00004123"/>
    </source>
</evidence>
<evidence type="ECO:0000256" key="3">
    <source>
        <dbReference type="ARBA" id="ARBA00022737"/>
    </source>
</evidence>
<dbReference type="InterPro" id="IPR036236">
    <property type="entry name" value="Znf_C2H2_sf"/>
</dbReference>
<keyword evidence="4" id="KW-0863">Zinc-finger</keyword>
<dbReference type="PANTHER" id="PTHR23067:SF14">
    <property type="entry name" value="C2H2-TYPE DOMAIN-CONTAINING PROTEIN"/>
    <property type="match status" value="1"/>
</dbReference>
<gene>
    <name evidence="10" type="primary">LOC116948566</name>
</gene>
<dbReference type="GO" id="GO:0005634">
    <property type="term" value="C:nucleus"/>
    <property type="evidence" value="ECO:0007669"/>
    <property type="project" value="UniProtKB-SubCell"/>
</dbReference>
<dbReference type="GO" id="GO:0003676">
    <property type="term" value="F:nucleic acid binding"/>
    <property type="evidence" value="ECO:0007669"/>
    <property type="project" value="InterPro"/>
</dbReference>
<dbReference type="SMART" id="SM00451">
    <property type="entry name" value="ZnF_U1"/>
    <property type="match status" value="3"/>
</dbReference>
<keyword evidence="6" id="KW-0539">Nucleus</keyword>
<sequence length="528" mass="53454">MPFIPGSPCPAGPLHAPHVMQPTLSLKPFLPFPLEAAATHTHALRLFSAFPAMDPMQKALLAPFHLPLPPRKRHVISCNVCQLRFNSESQATAHYKGGKHAKRLKALEISKAKQAGDTADQAEREPGKDGTTPAQAACAPTAPSRGDASDPGPTEEADGGPLLAEGASASLQAQRSASDGADPAPGVGGGVSVAAQPGACSVARGPLDCSSAASTSGHADEPAEQDFAGAVPRQAAPSGAAAAADSAVALGVASPCPEDLGSSREGGYGGVELSGTGATVPCCGPTETDGAKPSKLSPALPSSTRSGAASSGPAEDAKACGDAAAKDEDDKGGDAKAEGDEKAKAALFCSLCKVALNSQSQMEAHNNGSMHKTLLEAQSGGGSIKAYPRPGSRGAGAGTADPSGLQNKVFHCELCDVRVNSETQLKQHITSRRHKDRVAGKPPKPKFSPYTRLPCTAGIISAKLAFPKDIGKAVAPGFFATAAPALTPQLTLRPSPHHASLFSAGPALLRPAPGPMRTAHGSILFAPY</sequence>
<evidence type="ECO:0000313" key="9">
    <source>
        <dbReference type="Proteomes" id="UP001318040"/>
    </source>
</evidence>
<dbReference type="Gene3D" id="3.30.160.60">
    <property type="entry name" value="Classic Zinc Finger"/>
    <property type="match status" value="3"/>
</dbReference>
<feature type="domain" description="C2H2-type" evidence="8">
    <location>
        <begin position="78"/>
        <end position="100"/>
    </location>
</feature>
<keyword evidence="5" id="KW-0862">Zinc</keyword>
<protein>
    <submittedName>
        <fullName evidence="10">Zinc finger protein 385D-like isoform X1</fullName>
    </submittedName>
</protein>
<feature type="region of interest" description="Disordered" evidence="7">
    <location>
        <begin position="426"/>
        <end position="447"/>
    </location>
</feature>
<dbReference type="Pfam" id="PF12874">
    <property type="entry name" value="zf-met"/>
    <property type="match status" value="3"/>
</dbReference>
<dbReference type="SMART" id="SM00355">
    <property type="entry name" value="ZnF_C2H2"/>
    <property type="match status" value="3"/>
</dbReference>
<keyword evidence="2" id="KW-0479">Metal-binding</keyword>
<dbReference type="PROSITE" id="PS00028">
    <property type="entry name" value="ZINC_FINGER_C2H2_1"/>
    <property type="match status" value="2"/>
</dbReference>
<dbReference type="Proteomes" id="UP001318040">
    <property type="component" value="Chromosome 34"/>
</dbReference>
<name>A0AAJ7X4R4_PETMA</name>
<evidence type="ECO:0000313" key="10">
    <source>
        <dbReference type="RefSeq" id="XP_032821226.1"/>
    </source>
</evidence>
<dbReference type="SUPFAM" id="SSF57667">
    <property type="entry name" value="beta-beta-alpha zinc fingers"/>
    <property type="match status" value="3"/>
</dbReference>
<dbReference type="InterPro" id="IPR051845">
    <property type="entry name" value="Znf385"/>
</dbReference>
<evidence type="ECO:0000256" key="4">
    <source>
        <dbReference type="ARBA" id="ARBA00022771"/>
    </source>
</evidence>
<proteinExistence type="predicted"/>
<dbReference type="RefSeq" id="XP_032821226.1">
    <property type="nucleotide sequence ID" value="XM_032965335.1"/>
</dbReference>
<comment type="subcellular location">
    <subcellularLocation>
        <location evidence="1">Nucleus</location>
    </subcellularLocation>
</comment>
<reference evidence="10" key="1">
    <citation type="submission" date="2025-08" db="UniProtKB">
        <authorList>
            <consortium name="RefSeq"/>
        </authorList>
    </citation>
    <scope>IDENTIFICATION</scope>
    <source>
        <tissue evidence="10">Sperm</tissue>
    </source>
</reference>
<evidence type="ECO:0000256" key="6">
    <source>
        <dbReference type="ARBA" id="ARBA00023242"/>
    </source>
</evidence>
<feature type="compositionally biased region" description="Low complexity" evidence="7">
    <location>
        <begin position="167"/>
        <end position="185"/>
    </location>
</feature>
<feature type="domain" description="C2H2-type" evidence="8">
    <location>
        <begin position="412"/>
        <end position="434"/>
    </location>
</feature>
<dbReference type="PANTHER" id="PTHR23067">
    <property type="entry name" value="DOUBLE-STRANDED RNA-BINDING ZINC FINGER PROTEIN"/>
    <property type="match status" value="1"/>
</dbReference>
<evidence type="ECO:0000256" key="2">
    <source>
        <dbReference type="ARBA" id="ARBA00022723"/>
    </source>
</evidence>
<dbReference type="GeneID" id="116948566"/>
<organism evidence="9 10">
    <name type="scientific">Petromyzon marinus</name>
    <name type="common">Sea lamprey</name>
    <dbReference type="NCBI Taxonomy" id="7757"/>
    <lineage>
        <taxon>Eukaryota</taxon>
        <taxon>Metazoa</taxon>
        <taxon>Chordata</taxon>
        <taxon>Craniata</taxon>
        <taxon>Vertebrata</taxon>
        <taxon>Cyclostomata</taxon>
        <taxon>Hyperoartia</taxon>
        <taxon>Petromyzontiformes</taxon>
        <taxon>Petromyzontidae</taxon>
        <taxon>Petromyzon</taxon>
    </lineage>
</organism>
<keyword evidence="3" id="KW-0677">Repeat</keyword>
<feature type="region of interest" description="Disordered" evidence="7">
    <location>
        <begin position="379"/>
        <end position="402"/>
    </location>
</feature>
<evidence type="ECO:0000256" key="5">
    <source>
        <dbReference type="ARBA" id="ARBA00022833"/>
    </source>
</evidence>
<feature type="compositionally biased region" description="Low complexity" evidence="7">
    <location>
        <begin position="131"/>
        <end position="143"/>
    </location>
</feature>
<evidence type="ECO:0000256" key="7">
    <source>
        <dbReference type="SAM" id="MobiDB-lite"/>
    </source>
</evidence>
<feature type="region of interest" description="Disordered" evidence="7">
    <location>
        <begin position="279"/>
        <end position="338"/>
    </location>
</feature>
<feature type="compositionally biased region" description="Basic and acidic residues" evidence="7">
    <location>
        <begin position="315"/>
        <end position="338"/>
    </location>
</feature>
<evidence type="ECO:0000259" key="8">
    <source>
        <dbReference type="PROSITE" id="PS00028"/>
    </source>
</evidence>
<dbReference type="KEGG" id="pmrn:116948566"/>
<dbReference type="InterPro" id="IPR003604">
    <property type="entry name" value="Matrin/U1-like-C_Znf_C2H2"/>
</dbReference>
<feature type="compositionally biased region" description="Low complexity" evidence="7">
    <location>
        <begin position="291"/>
        <end position="303"/>
    </location>
</feature>
<dbReference type="InterPro" id="IPR013087">
    <property type="entry name" value="Znf_C2H2_type"/>
</dbReference>
<dbReference type="AlphaFoldDB" id="A0AAJ7X4R4"/>
<keyword evidence="9" id="KW-1185">Reference proteome</keyword>
<dbReference type="FunFam" id="3.30.160.60:FF:000293">
    <property type="entry name" value="zinc finger protein 385B isoform X3"/>
    <property type="match status" value="1"/>
</dbReference>
<dbReference type="GO" id="GO:0008270">
    <property type="term" value="F:zinc ion binding"/>
    <property type="evidence" value="ECO:0007669"/>
    <property type="project" value="UniProtKB-KW"/>
</dbReference>